<dbReference type="HOGENOM" id="CLU_2917521_0_0_3"/>
<accession>K9WNA4</accession>
<keyword evidence="2" id="KW-1185">Reference proteome</keyword>
<dbReference type="EMBL" id="CP003630">
    <property type="protein sequence ID" value="AFZ21286.1"/>
    <property type="molecule type" value="Genomic_DNA"/>
</dbReference>
<dbReference type="AlphaFoldDB" id="K9WNA4"/>
<dbReference type="KEGG" id="mic:Mic7113_5658"/>
<gene>
    <name evidence="1" type="ORF">Mic7113_5658</name>
</gene>
<dbReference type="STRING" id="1173027.Mic7113_5658"/>
<sequence length="61" mass="6918">MEASEYVIEIASTTGRRETLTDSSLPLQYDGGFWGIAPYRHVSIYCVLWIKSPVMDTFTDV</sequence>
<organism evidence="1 2">
    <name type="scientific">Allocoleopsis franciscana PCC 7113</name>
    <dbReference type="NCBI Taxonomy" id="1173027"/>
    <lineage>
        <taxon>Bacteria</taxon>
        <taxon>Bacillati</taxon>
        <taxon>Cyanobacteriota</taxon>
        <taxon>Cyanophyceae</taxon>
        <taxon>Coleofasciculales</taxon>
        <taxon>Coleofasciculaceae</taxon>
        <taxon>Allocoleopsis</taxon>
        <taxon>Allocoleopsis franciscana</taxon>
    </lineage>
</organism>
<proteinExistence type="predicted"/>
<evidence type="ECO:0000313" key="1">
    <source>
        <dbReference type="EMBL" id="AFZ21286.1"/>
    </source>
</evidence>
<evidence type="ECO:0000313" key="2">
    <source>
        <dbReference type="Proteomes" id="UP000010471"/>
    </source>
</evidence>
<reference evidence="1 2" key="1">
    <citation type="submission" date="2012-06" db="EMBL/GenBank/DDBJ databases">
        <title>Finished chromosome of genome of Microcoleus sp. PCC 7113.</title>
        <authorList>
            <consortium name="US DOE Joint Genome Institute"/>
            <person name="Gugger M."/>
            <person name="Coursin T."/>
            <person name="Rippka R."/>
            <person name="Tandeau De Marsac N."/>
            <person name="Huntemann M."/>
            <person name="Wei C.-L."/>
            <person name="Han J."/>
            <person name="Detter J.C."/>
            <person name="Han C."/>
            <person name="Tapia R."/>
            <person name="Chen A."/>
            <person name="Kyrpides N."/>
            <person name="Mavromatis K."/>
            <person name="Markowitz V."/>
            <person name="Szeto E."/>
            <person name="Ivanova N."/>
            <person name="Pagani I."/>
            <person name="Pati A."/>
            <person name="Goodwin L."/>
            <person name="Nordberg H.P."/>
            <person name="Cantor M.N."/>
            <person name="Hua S.X."/>
            <person name="Woyke T."/>
            <person name="Kerfeld C.A."/>
        </authorList>
    </citation>
    <scope>NUCLEOTIDE SEQUENCE [LARGE SCALE GENOMIC DNA]</scope>
    <source>
        <strain evidence="1 2">PCC 7113</strain>
    </source>
</reference>
<protein>
    <submittedName>
        <fullName evidence="1">Uncharacterized protein</fullName>
    </submittedName>
</protein>
<name>K9WNA4_9CYAN</name>
<dbReference type="Proteomes" id="UP000010471">
    <property type="component" value="Chromosome"/>
</dbReference>